<accession>W9VYD0</accession>
<organism evidence="1 2">
    <name type="scientific">Imhoffiella purpurea</name>
    <dbReference type="NCBI Taxonomy" id="1249627"/>
    <lineage>
        <taxon>Bacteria</taxon>
        <taxon>Pseudomonadati</taxon>
        <taxon>Pseudomonadota</taxon>
        <taxon>Gammaproteobacteria</taxon>
        <taxon>Chromatiales</taxon>
        <taxon>Chromatiaceae</taxon>
        <taxon>Imhoffiella</taxon>
    </lineage>
</organism>
<comment type="caution">
    <text evidence="1">The sequence shown here is derived from an EMBL/GenBank/DDBJ whole genome shotgun (WGS) entry which is preliminary data.</text>
</comment>
<dbReference type="AlphaFoldDB" id="W9VYD0"/>
<protein>
    <submittedName>
        <fullName evidence="1">Uncharacterized protein</fullName>
    </submittedName>
</protein>
<dbReference type="EMBL" id="AONC01000027">
    <property type="protein sequence ID" value="EXJ15385.1"/>
    <property type="molecule type" value="Genomic_DNA"/>
</dbReference>
<dbReference type="STRING" id="1249627.D779_1481"/>
<evidence type="ECO:0000313" key="2">
    <source>
        <dbReference type="Proteomes" id="UP000019460"/>
    </source>
</evidence>
<reference evidence="1 2" key="1">
    <citation type="submission" date="2012-11" db="EMBL/GenBank/DDBJ databases">
        <title>Genome assembly of Thiorhodococcus sp. AK35.</title>
        <authorList>
            <person name="Nupur N."/>
            <person name="Khatri I."/>
            <person name="Subramanian S."/>
            <person name="Pinnaka A."/>
        </authorList>
    </citation>
    <scope>NUCLEOTIDE SEQUENCE [LARGE SCALE GENOMIC DNA]</scope>
    <source>
        <strain evidence="1 2">AK35</strain>
    </source>
</reference>
<keyword evidence="2" id="KW-1185">Reference proteome</keyword>
<evidence type="ECO:0000313" key="1">
    <source>
        <dbReference type="EMBL" id="EXJ15385.1"/>
    </source>
</evidence>
<dbReference type="Proteomes" id="UP000019460">
    <property type="component" value="Unassembled WGS sequence"/>
</dbReference>
<gene>
    <name evidence="1" type="ORF">D779_1481</name>
</gene>
<sequence length="41" mass="4446">MSIPHDRISEDRSAKSMPCCPLAGDIAARGAWIPGRRGRLP</sequence>
<name>W9VYD0_9GAMM</name>
<proteinExistence type="predicted"/>